<organism evidence="2 3">
    <name type="scientific">Paraburkholderia azotifigens</name>
    <dbReference type="NCBI Taxonomy" id="2057004"/>
    <lineage>
        <taxon>Bacteria</taxon>
        <taxon>Pseudomonadati</taxon>
        <taxon>Pseudomonadota</taxon>
        <taxon>Betaproteobacteria</taxon>
        <taxon>Burkholderiales</taxon>
        <taxon>Burkholderiaceae</taxon>
        <taxon>Paraburkholderia</taxon>
    </lineage>
</organism>
<feature type="chain" id="PRO_5023004150" evidence="1">
    <location>
        <begin position="24"/>
        <end position="98"/>
    </location>
</feature>
<protein>
    <submittedName>
        <fullName evidence="2">Conjugal transfer protein</fullName>
    </submittedName>
</protein>
<sequence>MKKALSSVLALLLGLSATTVASASSCESLICMAGKVQGQSGGDDCNQAIKDFFSIKRYHHGHLDLGRQAMHAGSFLINAGLAAERKQRGRDHQSVRHG</sequence>
<feature type="signal peptide" evidence="1">
    <location>
        <begin position="1"/>
        <end position="23"/>
    </location>
</feature>
<accession>A0A5C6VK61</accession>
<dbReference type="AlphaFoldDB" id="A0A5C6VK61"/>
<evidence type="ECO:0000313" key="2">
    <source>
        <dbReference type="EMBL" id="TXC85480.1"/>
    </source>
</evidence>
<dbReference type="Proteomes" id="UP000321776">
    <property type="component" value="Unassembled WGS sequence"/>
</dbReference>
<reference evidence="2 3" key="1">
    <citation type="journal article" date="2018" name="Int. J. Syst. Evol. Microbiol.">
        <title>Paraburkholderia azotifigens sp. nov., a nitrogen-fixing bacterium isolated from paddy soil.</title>
        <authorList>
            <person name="Choi G.M."/>
            <person name="Im W.T."/>
        </authorList>
    </citation>
    <scope>NUCLEOTIDE SEQUENCE [LARGE SCALE GENOMIC DNA]</scope>
    <source>
        <strain evidence="2 3">NF 2-5-3</strain>
    </source>
</reference>
<evidence type="ECO:0000256" key="1">
    <source>
        <dbReference type="SAM" id="SignalP"/>
    </source>
</evidence>
<dbReference type="RefSeq" id="WP_147234855.1">
    <property type="nucleotide sequence ID" value="NZ_VOQS01000002.1"/>
</dbReference>
<dbReference type="PROSITE" id="PS51257">
    <property type="entry name" value="PROKAR_LIPOPROTEIN"/>
    <property type="match status" value="1"/>
</dbReference>
<evidence type="ECO:0000313" key="3">
    <source>
        <dbReference type="Proteomes" id="UP000321776"/>
    </source>
</evidence>
<dbReference type="EMBL" id="VOQS01000002">
    <property type="protein sequence ID" value="TXC85480.1"/>
    <property type="molecule type" value="Genomic_DNA"/>
</dbReference>
<gene>
    <name evidence="2" type="ORF">FRZ40_16745</name>
</gene>
<comment type="caution">
    <text evidence="2">The sequence shown here is derived from an EMBL/GenBank/DDBJ whole genome shotgun (WGS) entry which is preliminary data.</text>
</comment>
<keyword evidence="1" id="KW-0732">Signal</keyword>
<proteinExistence type="predicted"/>
<name>A0A5C6VK61_9BURK</name>